<gene>
    <name evidence="2" type="ORF">GSTENG00010003001</name>
</gene>
<reference evidence="2" key="1">
    <citation type="journal article" date="2004" name="Nature">
        <title>Genome duplication in the teleost fish Tetraodon nigroviridis reveals the early vertebrate proto-karyotype.</title>
        <authorList>
            <person name="Jaillon O."/>
            <person name="Aury J.-M."/>
            <person name="Brunet F."/>
            <person name="Petit J.-L."/>
            <person name="Stange-Thomann N."/>
            <person name="Mauceli E."/>
            <person name="Bouneau L."/>
            <person name="Fischer C."/>
            <person name="Ozouf-Costaz C."/>
            <person name="Bernot A."/>
            <person name="Nicaud S."/>
            <person name="Jaffe D."/>
            <person name="Fisher S."/>
            <person name="Lutfalla G."/>
            <person name="Dossat C."/>
            <person name="Segurens B."/>
            <person name="Dasilva C."/>
            <person name="Salanoubat M."/>
            <person name="Levy M."/>
            <person name="Boudet N."/>
            <person name="Castellano S."/>
            <person name="Anthouard V."/>
            <person name="Jubin C."/>
            <person name="Castelli V."/>
            <person name="Katinka M."/>
            <person name="Vacherie B."/>
            <person name="Biemont C."/>
            <person name="Skalli Z."/>
            <person name="Cattolico L."/>
            <person name="Poulain J."/>
            <person name="De Berardinis V."/>
            <person name="Cruaud C."/>
            <person name="Duprat S."/>
            <person name="Brottier P."/>
            <person name="Coutanceau J.-P."/>
            <person name="Gouzy J."/>
            <person name="Parra G."/>
            <person name="Lardier G."/>
            <person name="Chapple C."/>
            <person name="McKernan K.J."/>
            <person name="McEwan P."/>
            <person name="Bosak S."/>
            <person name="Kellis M."/>
            <person name="Volff J.-N."/>
            <person name="Guigo R."/>
            <person name="Zody M.C."/>
            <person name="Mesirov J."/>
            <person name="Lindblad-Toh K."/>
            <person name="Birren B."/>
            <person name="Nusbaum C."/>
            <person name="Kahn D."/>
            <person name="Robinson-Rechavi M."/>
            <person name="Laudet V."/>
            <person name="Schachter V."/>
            <person name="Quetier F."/>
            <person name="Saurin W."/>
            <person name="Scarpelli C."/>
            <person name="Wincker P."/>
            <person name="Lander E.S."/>
            <person name="Weissenbach J."/>
            <person name="Roest Crollius H."/>
        </authorList>
    </citation>
    <scope>NUCLEOTIDE SEQUENCE [LARGE SCALE GENOMIC DNA]</scope>
</reference>
<feature type="region of interest" description="Disordered" evidence="1">
    <location>
        <begin position="11"/>
        <end position="54"/>
    </location>
</feature>
<feature type="non-terminal residue" evidence="2">
    <location>
        <position position="1"/>
    </location>
</feature>
<name>Q4SZ55_TETNG</name>
<proteinExistence type="predicted"/>
<dbReference type="EMBL" id="CAAE01011819">
    <property type="protein sequence ID" value="CAF94077.1"/>
    <property type="molecule type" value="Genomic_DNA"/>
</dbReference>
<organism evidence="2">
    <name type="scientific">Tetraodon nigroviridis</name>
    <name type="common">Spotted green pufferfish</name>
    <name type="synonym">Chelonodon nigroviridis</name>
    <dbReference type="NCBI Taxonomy" id="99883"/>
    <lineage>
        <taxon>Eukaryota</taxon>
        <taxon>Metazoa</taxon>
        <taxon>Chordata</taxon>
        <taxon>Craniata</taxon>
        <taxon>Vertebrata</taxon>
        <taxon>Euteleostomi</taxon>
        <taxon>Actinopterygii</taxon>
        <taxon>Neopterygii</taxon>
        <taxon>Teleostei</taxon>
        <taxon>Neoteleostei</taxon>
        <taxon>Acanthomorphata</taxon>
        <taxon>Eupercaria</taxon>
        <taxon>Tetraodontiformes</taxon>
        <taxon>Tetradontoidea</taxon>
        <taxon>Tetraodontidae</taxon>
        <taxon>Tetraodon</taxon>
    </lineage>
</organism>
<sequence length="54" mass="5834">LIYTPIFFFPRGPSTSSSSRSHSSDCGPAARNSKTAKMSGYQGKKNIPRITVSL</sequence>
<protein>
    <submittedName>
        <fullName evidence="2">Chromosome undetermined SCAF11819, whole genome shotgun sequence</fullName>
    </submittedName>
</protein>
<accession>Q4SZ55</accession>
<reference evidence="2" key="2">
    <citation type="submission" date="2004-02" db="EMBL/GenBank/DDBJ databases">
        <authorList>
            <consortium name="Genoscope"/>
            <consortium name="Whitehead Institute Centre for Genome Research"/>
        </authorList>
    </citation>
    <scope>NUCLEOTIDE SEQUENCE</scope>
</reference>
<dbReference type="AlphaFoldDB" id="Q4SZ55"/>
<evidence type="ECO:0000313" key="2">
    <source>
        <dbReference type="EMBL" id="CAF94077.1"/>
    </source>
</evidence>
<dbReference type="KEGG" id="tng:GSTEN00010003G001"/>
<evidence type="ECO:0000256" key="1">
    <source>
        <dbReference type="SAM" id="MobiDB-lite"/>
    </source>
</evidence>